<protein>
    <submittedName>
        <fullName evidence="1">Uncharacterized protein</fullName>
    </submittedName>
</protein>
<accession>A0A5J4SX71</accession>
<reference evidence="1 2" key="1">
    <citation type="submission" date="2019-03" db="EMBL/GenBank/DDBJ databases">
        <title>Single cell metagenomics reveals metabolic interactions within the superorganism composed of flagellate Streblomastix strix and complex community of Bacteroidetes bacteria on its surface.</title>
        <authorList>
            <person name="Treitli S.C."/>
            <person name="Kolisko M."/>
            <person name="Husnik F."/>
            <person name="Keeling P."/>
            <person name="Hampl V."/>
        </authorList>
    </citation>
    <scope>NUCLEOTIDE SEQUENCE [LARGE SCALE GENOMIC DNA]</scope>
    <source>
        <strain evidence="1">ST1C</strain>
    </source>
</reference>
<dbReference type="AlphaFoldDB" id="A0A5J4SX71"/>
<sequence>TERERPASVDSLRTRIVGFIGELDQEQQKLAAKQIIDLIKNKPEIMPPK</sequence>
<organism evidence="1 2">
    <name type="scientific">Streblomastix strix</name>
    <dbReference type="NCBI Taxonomy" id="222440"/>
    <lineage>
        <taxon>Eukaryota</taxon>
        <taxon>Metamonada</taxon>
        <taxon>Preaxostyla</taxon>
        <taxon>Oxymonadida</taxon>
        <taxon>Streblomastigidae</taxon>
        <taxon>Streblomastix</taxon>
    </lineage>
</organism>
<gene>
    <name evidence="1" type="ORF">EZS28_051917</name>
</gene>
<evidence type="ECO:0000313" key="2">
    <source>
        <dbReference type="Proteomes" id="UP000324800"/>
    </source>
</evidence>
<dbReference type="EMBL" id="SNRW01039779">
    <property type="protein sequence ID" value="KAA6349820.1"/>
    <property type="molecule type" value="Genomic_DNA"/>
</dbReference>
<comment type="caution">
    <text evidence="1">The sequence shown here is derived from an EMBL/GenBank/DDBJ whole genome shotgun (WGS) entry which is preliminary data.</text>
</comment>
<dbReference type="Proteomes" id="UP000324800">
    <property type="component" value="Unassembled WGS sequence"/>
</dbReference>
<proteinExistence type="predicted"/>
<name>A0A5J4SX71_9EUKA</name>
<feature type="non-terminal residue" evidence="1">
    <location>
        <position position="1"/>
    </location>
</feature>
<evidence type="ECO:0000313" key="1">
    <source>
        <dbReference type="EMBL" id="KAA6349820.1"/>
    </source>
</evidence>